<sequence length="59" mass="7198">MMKRMTIKNQPPTKIYATFYELKEDNFIRLTNIYKQKGYSPTFIFVYHKQNNLFIDSLD</sequence>
<proteinExistence type="predicted"/>
<accession>A0A1Q1FVR5</accession>
<gene>
    <name evidence="1" type="ORF">EY666_05860</name>
</gene>
<evidence type="ECO:0000313" key="1">
    <source>
        <dbReference type="EMBL" id="TKK88284.1"/>
    </source>
</evidence>
<dbReference type="EMBL" id="SIYF01000128">
    <property type="protein sequence ID" value="TKK88284.1"/>
    <property type="molecule type" value="Genomic_DNA"/>
</dbReference>
<protein>
    <submittedName>
        <fullName evidence="1">Uncharacterized protein</fullName>
    </submittedName>
</protein>
<dbReference type="Proteomes" id="UP000305511">
    <property type="component" value="Unassembled WGS sequence"/>
</dbReference>
<evidence type="ECO:0000313" key="2">
    <source>
        <dbReference type="Proteomes" id="UP000305511"/>
    </source>
</evidence>
<organism evidence="1 2">
    <name type="scientific">Enterococcus faecalis</name>
    <name type="common">Streptococcus faecalis</name>
    <dbReference type="NCBI Taxonomy" id="1351"/>
    <lineage>
        <taxon>Bacteria</taxon>
        <taxon>Bacillati</taxon>
        <taxon>Bacillota</taxon>
        <taxon>Bacilli</taxon>
        <taxon>Lactobacillales</taxon>
        <taxon>Enterococcaceae</taxon>
        <taxon>Enterococcus</taxon>
    </lineage>
</organism>
<dbReference type="AlphaFoldDB" id="A0A1Q1FVR5"/>
<name>A0A1Q1FVR5_ENTFL</name>
<comment type="caution">
    <text evidence="1">The sequence shown here is derived from an EMBL/GenBank/DDBJ whole genome shotgun (WGS) entry which is preliminary data.</text>
</comment>
<reference evidence="1 2" key="1">
    <citation type="submission" date="2019-02" db="EMBL/GenBank/DDBJ databases">
        <title>Bacteria dissemination in different level of health care in South Africa: the effectiveness of infections prevention and control.</title>
        <authorList>
            <person name="Shobo C."/>
            <person name="Amoako D.G."/>
            <person name="Allam M."/>
            <person name="Ismail A."/>
            <person name="Bester L.A."/>
            <person name="Essack S.Y."/>
        </authorList>
    </citation>
    <scope>NUCLEOTIDE SEQUENCE [LARGE SCALE GENOMIC DNA]</scope>
    <source>
        <strain evidence="1 2">2SIL2</strain>
    </source>
</reference>